<gene>
    <name evidence="1" type="ORF">JOC94_004744</name>
</gene>
<evidence type="ECO:0000313" key="1">
    <source>
        <dbReference type="EMBL" id="MBM7717713.1"/>
    </source>
</evidence>
<organism evidence="1 2">
    <name type="scientific">Siminovitchia thermophila</name>
    <dbReference type="NCBI Taxonomy" id="1245522"/>
    <lineage>
        <taxon>Bacteria</taxon>
        <taxon>Bacillati</taxon>
        <taxon>Bacillota</taxon>
        <taxon>Bacilli</taxon>
        <taxon>Bacillales</taxon>
        <taxon>Bacillaceae</taxon>
        <taxon>Siminovitchia</taxon>
    </lineage>
</organism>
<protein>
    <submittedName>
        <fullName evidence="1">Uncharacterized protein</fullName>
    </submittedName>
</protein>
<accession>A0ABS2RDG4</accession>
<comment type="caution">
    <text evidence="1">The sequence shown here is derived from an EMBL/GenBank/DDBJ whole genome shotgun (WGS) entry which is preliminary data.</text>
</comment>
<proteinExistence type="predicted"/>
<dbReference type="EMBL" id="JAFBFH010000075">
    <property type="protein sequence ID" value="MBM7717713.1"/>
    <property type="molecule type" value="Genomic_DNA"/>
</dbReference>
<keyword evidence="2" id="KW-1185">Reference proteome</keyword>
<reference evidence="1 2" key="1">
    <citation type="submission" date="2021-01" db="EMBL/GenBank/DDBJ databases">
        <title>Genomic Encyclopedia of Type Strains, Phase IV (KMG-IV): sequencing the most valuable type-strain genomes for metagenomic binning, comparative biology and taxonomic classification.</title>
        <authorList>
            <person name="Goeker M."/>
        </authorList>
    </citation>
    <scope>NUCLEOTIDE SEQUENCE [LARGE SCALE GENOMIC DNA]</scope>
    <source>
        <strain evidence="1 2">DSM 105453</strain>
    </source>
</reference>
<name>A0ABS2RDG4_9BACI</name>
<dbReference type="Proteomes" id="UP000823485">
    <property type="component" value="Unassembled WGS sequence"/>
</dbReference>
<evidence type="ECO:0000313" key="2">
    <source>
        <dbReference type="Proteomes" id="UP000823485"/>
    </source>
</evidence>
<sequence length="129" mass="14329">MASADFLQFNPSSLTGLFLWDIPSLLSGTPVRPPRVRAITFLPCNRRIYCMELGQYRTSFCCANSSIPIQPSMRFLFVGLGVCRRIPSDSTSRWTPLPLANSSYCQACSGLSPPSYSPCRAHAKTEQFI</sequence>